<sequence length="431" mass="48745">MMNRLIKRNLRHIRLYSVEAGVAESGDLSSREKAMAAALKKDQQEQEKLKHLVELKFQSRDLISKLNKVPTDLINSRLKKLNDQLDTVSPEKVKQLDDELTAFMIENLKLPNEEIANRPWSNITNQKKTIDPLRDSKNSSEGTIKSSSSTSLLNKHPYLKPTSDYNAYSTQELYLRQLNHSRHSGNLGSHVTNVYRPQQDIKNPLTIDELSISKLLAAGCHLGHSKSKWRPSTQPFIYGEYDGIHLIDLNETLTHLKRSLKVIKGVASKGGNVLYVGTTKNSELQYALEQAAKRSNGFYISKKWIPGTITNFTQVIKQPGEKRLEIDMLDNPTNRRLSPSEADELIKPDLIVILNPVENRNCIDECLKARIPTIGLCDTDMEPSLMTYPIPCNDDSIRVSTLMLGLLSKAANEGIEERINTVKSYKKNQRS</sequence>
<keyword evidence="1" id="KW-0689">Ribosomal protein</keyword>
<evidence type="ECO:0000313" key="1">
    <source>
        <dbReference type="EMBL" id="CAH6723189.1"/>
    </source>
</evidence>
<dbReference type="Proteomes" id="UP001152531">
    <property type="component" value="Unassembled WGS sequence"/>
</dbReference>
<accession>A0ACA9YDP3</accession>
<protein>
    <submittedName>
        <fullName evidence="1">37S ribosomal protein Mrp4p, mitochondrial</fullName>
    </submittedName>
</protein>
<keyword evidence="1" id="KW-0687">Ribonucleoprotein</keyword>
<name>A0ACA9YDP3_9ASCO</name>
<keyword evidence="2" id="KW-1185">Reference proteome</keyword>
<gene>
    <name evidence="1" type="ORF">CLIB1444_13S02322</name>
</gene>
<proteinExistence type="predicted"/>
<reference evidence="1" key="1">
    <citation type="submission" date="2022-06" db="EMBL/GenBank/DDBJ databases">
        <authorList>
            <person name="Legras J.-L."/>
            <person name="Devillers H."/>
            <person name="Grondin C."/>
        </authorList>
    </citation>
    <scope>NUCLEOTIDE SEQUENCE</scope>
    <source>
        <strain evidence="1">CLIB 1444</strain>
    </source>
</reference>
<evidence type="ECO:0000313" key="2">
    <source>
        <dbReference type="Proteomes" id="UP001152531"/>
    </source>
</evidence>
<comment type="caution">
    <text evidence="1">The sequence shown here is derived from an EMBL/GenBank/DDBJ whole genome shotgun (WGS) entry which is preliminary data.</text>
</comment>
<dbReference type="EMBL" id="CALSDN010000013">
    <property type="protein sequence ID" value="CAH6723189.1"/>
    <property type="molecule type" value="Genomic_DNA"/>
</dbReference>
<organism evidence="1 2">
    <name type="scientific">[Candida] jaroonii</name>
    <dbReference type="NCBI Taxonomy" id="467808"/>
    <lineage>
        <taxon>Eukaryota</taxon>
        <taxon>Fungi</taxon>
        <taxon>Dikarya</taxon>
        <taxon>Ascomycota</taxon>
        <taxon>Saccharomycotina</taxon>
        <taxon>Pichiomycetes</taxon>
        <taxon>Debaryomycetaceae</taxon>
        <taxon>Yamadazyma</taxon>
    </lineage>
</organism>